<accession>A0A7J5YS66</accession>
<dbReference type="GO" id="GO:0034116">
    <property type="term" value="P:positive regulation of heterotypic cell-cell adhesion"/>
    <property type="evidence" value="ECO:0007669"/>
    <property type="project" value="TreeGrafter"/>
</dbReference>
<dbReference type="PROSITE" id="PS51406">
    <property type="entry name" value="FIBRINOGEN_C_2"/>
    <property type="match status" value="1"/>
</dbReference>
<keyword evidence="3" id="KW-0732">Signal</keyword>
<dbReference type="PANTHER" id="PTHR47221:SF8">
    <property type="entry name" value="FIBRINOGEN LIKE 1A"/>
    <property type="match status" value="1"/>
</dbReference>
<evidence type="ECO:0000256" key="10">
    <source>
        <dbReference type="SAM" id="MobiDB-lite"/>
    </source>
</evidence>
<dbReference type="CDD" id="cd00087">
    <property type="entry name" value="FReD"/>
    <property type="match status" value="1"/>
</dbReference>
<evidence type="ECO:0000259" key="11">
    <source>
        <dbReference type="PROSITE" id="PS51406"/>
    </source>
</evidence>
<feature type="region of interest" description="Disordered" evidence="10">
    <location>
        <begin position="216"/>
        <end position="251"/>
    </location>
</feature>
<dbReference type="OrthoDB" id="7725475at2759"/>
<dbReference type="InterPro" id="IPR036056">
    <property type="entry name" value="Fibrinogen-like_C"/>
</dbReference>
<feature type="compositionally biased region" description="Basic residues" evidence="10">
    <location>
        <begin position="240"/>
        <end position="251"/>
    </location>
</feature>
<dbReference type="InterPro" id="IPR037579">
    <property type="entry name" value="FIB_ANG-like"/>
</dbReference>
<evidence type="ECO:0000256" key="9">
    <source>
        <dbReference type="ARBA" id="ARBA00049681"/>
    </source>
</evidence>
<dbReference type="InterPro" id="IPR014716">
    <property type="entry name" value="Fibrinogen_a/b/g_C_1"/>
</dbReference>
<dbReference type="Proteomes" id="UP000518266">
    <property type="component" value="Unassembled WGS sequence"/>
</dbReference>
<keyword evidence="5" id="KW-0391">Immunity</keyword>
<dbReference type="GO" id="GO:0005577">
    <property type="term" value="C:fibrinogen complex"/>
    <property type="evidence" value="ECO:0007669"/>
    <property type="project" value="TreeGrafter"/>
</dbReference>
<sequence length="356" mass="39814">MVSNCQPERGIYGFHLFGNMEELLPVLNRKCKSKRQATVEWQTRQGPDKGERELMEDVYVIRRLQTALLGRPANCSEVFAEGNMASGLYVIRPHGSPSSLSVYCDMNNGGGWTVFQRRRDGEESFDRCVCVSWVEYKHGFGDLYSPDGEFWLGNTALHNLTSTGNYDLRIDMQDFEGNQRYAEYKNFKVDDEKKNSLGQTGSSSAPMTSLIMETRRTTPVASDTAGPAGGSAGRSVTQKNHTRKERNNKGAKVKMAIYTHTGYTEGTAGLLLSLLAAGNLNGHYYRGPDQAMADDGVVWYTWHGWWYSIKSVVMMVRAADLEPPPQVGFQERILHMQTLTQEEDTLTGSPEICDSS</sequence>
<keyword evidence="2" id="KW-0964">Secreted</keyword>
<evidence type="ECO:0000256" key="7">
    <source>
        <dbReference type="ARBA" id="ARBA00039489"/>
    </source>
</evidence>
<dbReference type="GO" id="GO:0070527">
    <property type="term" value="P:platelet aggregation"/>
    <property type="evidence" value="ECO:0007669"/>
    <property type="project" value="TreeGrafter"/>
</dbReference>
<dbReference type="GO" id="GO:0072377">
    <property type="term" value="P:blood coagulation, common pathway"/>
    <property type="evidence" value="ECO:0007669"/>
    <property type="project" value="TreeGrafter"/>
</dbReference>
<organism evidence="12 13">
    <name type="scientific">Dissostichus mawsoni</name>
    <name type="common">Antarctic cod</name>
    <dbReference type="NCBI Taxonomy" id="36200"/>
    <lineage>
        <taxon>Eukaryota</taxon>
        <taxon>Metazoa</taxon>
        <taxon>Chordata</taxon>
        <taxon>Craniata</taxon>
        <taxon>Vertebrata</taxon>
        <taxon>Euteleostomi</taxon>
        <taxon>Actinopterygii</taxon>
        <taxon>Neopterygii</taxon>
        <taxon>Teleostei</taxon>
        <taxon>Neoteleostei</taxon>
        <taxon>Acanthomorphata</taxon>
        <taxon>Eupercaria</taxon>
        <taxon>Perciformes</taxon>
        <taxon>Notothenioidei</taxon>
        <taxon>Nototheniidae</taxon>
        <taxon>Dissostichus</taxon>
    </lineage>
</organism>
<evidence type="ECO:0000256" key="8">
    <source>
        <dbReference type="ARBA" id="ARBA00049639"/>
    </source>
</evidence>
<evidence type="ECO:0000313" key="13">
    <source>
        <dbReference type="Proteomes" id="UP000518266"/>
    </source>
</evidence>
<dbReference type="GO" id="GO:0002250">
    <property type="term" value="P:adaptive immune response"/>
    <property type="evidence" value="ECO:0007669"/>
    <property type="project" value="UniProtKB-KW"/>
</dbReference>
<dbReference type="Pfam" id="PF00147">
    <property type="entry name" value="Fibrinogen_C"/>
    <property type="match status" value="1"/>
</dbReference>
<keyword evidence="4" id="KW-0175">Coiled coil</keyword>
<dbReference type="GO" id="GO:0005201">
    <property type="term" value="F:extracellular matrix structural constituent"/>
    <property type="evidence" value="ECO:0007669"/>
    <property type="project" value="TreeGrafter"/>
</dbReference>
<keyword evidence="6" id="KW-1015">Disulfide bond</keyword>
<comment type="subcellular location">
    <subcellularLocation>
        <location evidence="1">Secreted</location>
    </subcellularLocation>
</comment>
<dbReference type="PANTHER" id="PTHR47221">
    <property type="entry name" value="FIBRINOGEN ALPHA CHAIN"/>
    <property type="match status" value="1"/>
</dbReference>
<dbReference type="GO" id="GO:0030674">
    <property type="term" value="F:protein-macromolecule adaptor activity"/>
    <property type="evidence" value="ECO:0007669"/>
    <property type="project" value="TreeGrafter"/>
</dbReference>
<dbReference type="GO" id="GO:0042730">
    <property type="term" value="P:fibrinolysis"/>
    <property type="evidence" value="ECO:0007669"/>
    <property type="project" value="TreeGrafter"/>
</dbReference>
<dbReference type="AlphaFoldDB" id="A0A7J5YS66"/>
<dbReference type="SUPFAM" id="SSF56496">
    <property type="entry name" value="Fibrinogen C-terminal domain-like"/>
    <property type="match status" value="1"/>
</dbReference>
<name>A0A7J5YS66_DISMA</name>
<comment type="subunit">
    <text evidence="9">Homodimer. Interacts (via the Fibrinogen C-terminal domain) with LAG3 (via Ig-like domains 1 and 2).</text>
</comment>
<evidence type="ECO:0000256" key="2">
    <source>
        <dbReference type="ARBA" id="ARBA00022525"/>
    </source>
</evidence>
<dbReference type="SMART" id="SM00186">
    <property type="entry name" value="FBG"/>
    <property type="match status" value="1"/>
</dbReference>
<comment type="caution">
    <text evidence="12">The sequence shown here is derived from an EMBL/GenBank/DDBJ whole genome shotgun (WGS) entry which is preliminary data.</text>
</comment>
<gene>
    <name evidence="12" type="ORF">F7725_005126</name>
</gene>
<dbReference type="Gene3D" id="3.90.215.10">
    <property type="entry name" value="Gamma Fibrinogen, chain A, domain 1"/>
    <property type="match status" value="1"/>
</dbReference>
<evidence type="ECO:0000256" key="1">
    <source>
        <dbReference type="ARBA" id="ARBA00004613"/>
    </source>
</evidence>
<dbReference type="InterPro" id="IPR002181">
    <property type="entry name" value="Fibrinogen_a/b/g_C_dom"/>
</dbReference>
<keyword evidence="13" id="KW-1185">Reference proteome</keyword>
<evidence type="ECO:0000313" key="12">
    <source>
        <dbReference type="EMBL" id="KAF3851771.1"/>
    </source>
</evidence>
<proteinExistence type="predicted"/>
<comment type="function">
    <text evidence="8">Immune suppressive molecule that inhibits antigen-specific T-cell activation by acting as a major ligand of LAG3. Responsible for LAG3 T-cell inhibitory function. Binds LAG3 independently from MHC class II (MHC-II). Secreted by, and promotes growth of, hepatocytes.</text>
</comment>
<keyword evidence="5" id="KW-1064">Adaptive immunity</keyword>
<evidence type="ECO:0000256" key="3">
    <source>
        <dbReference type="ARBA" id="ARBA00022729"/>
    </source>
</evidence>
<evidence type="ECO:0000256" key="6">
    <source>
        <dbReference type="ARBA" id="ARBA00023157"/>
    </source>
</evidence>
<evidence type="ECO:0000256" key="4">
    <source>
        <dbReference type="ARBA" id="ARBA00023054"/>
    </source>
</evidence>
<dbReference type="NCBIfam" id="NF040941">
    <property type="entry name" value="GGGWT_bact"/>
    <property type="match status" value="1"/>
</dbReference>
<feature type="domain" description="Fibrinogen C-terminal" evidence="11">
    <location>
        <begin position="66"/>
        <end position="320"/>
    </location>
</feature>
<protein>
    <recommendedName>
        <fullName evidence="7">Fibrinogen-like protein 1</fullName>
    </recommendedName>
</protein>
<dbReference type="EMBL" id="JAAKFY010000009">
    <property type="protein sequence ID" value="KAF3851771.1"/>
    <property type="molecule type" value="Genomic_DNA"/>
</dbReference>
<reference evidence="12 13" key="1">
    <citation type="submission" date="2020-03" db="EMBL/GenBank/DDBJ databases">
        <title>Dissostichus mawsoni Genome sequencing and assembly.</title>
        <authorList>
            <person name="Park H."/>
        </authorList>
    </citation>
    <scope>NUCLEOTIDE SEQUENCE [LARGE SCALE GENOMIC DNA]</scope>
    <source>
        <strain evidence="12">DM0001</strain>
        <tissue evidence="12">Muscle</tissue>
    </source>
</reference>
<evidence type="ECO:0000256" key="5">
    <source>
        <dbReference type="ARBA" id="ARBA00023130"/>
    </source>
</evidence>